<organism evidence="2">
    <name type="scientific">Streptomyces sp. SID12501</name>
    <dbReference type="NCBI Taxonomy" id="2706042"/>
    <lineage>
        <taxon>Bacteria</taxon>
        <taxon>Bacillati</taxon>
        <taxon>Actinomycetota</taxon>
        <taxon>Actinomycetes</taxon>
        <taxon>Kitasatosporales</taxon>
        <taxon>Streptomycetaceae</taxon>
        <taxon>Streptomyces</taxon>
    </lineage>
</organism>
<feature type="region of interest" description="Disordered" evidence="1">
    <location>
        <begin position="1"/>
        <end position="20"/>
    </location>
</feature>
<evidence type="ECO:0000256" key="1">
    <source>
        <dbReference type="SAM" id="MobiDB-lite"/>
    </source>
</evidence>
<dbReference type="Gene3D" id="2.120.10.70">
    <property type="entry name" value="Fucose-specific lectin"/>
    <property type="match status" value="1"/>
</dbReference>
<evidence type="ECO:0000313" key="2">
    <source>
        <dbReference type="EMBL" id="NEC91221.1"/>
    </source>
</evidence>
<accession>A0A6B3C337</accession>
<proteinExistence type="predicted"/>
<dbReference type="RefSeq" id="WP_164321764.1">
    <property type="nucleotide sequence ID" value="NZ_JAAGLU010000040.1"/>
</dbReference>
<protein>
    <submittedName>
        <fullName evidence="2">Uncharacterized protein</fullName>
    </submittedName>
</protein>
<gene>
    <name evidence="2" type="ORF">G3I71_36720</name>
</gene>
<dbReference type="SUPFAM" id="SSF89372">
    <property type="entry name" value="Fucose-specific lectin"/>
    <property type="match status" value="1"/>
</dbReference>
<name>A0A6B3C337_9ACTN</name>
<dbReference type="EMBL" id="JAAGLU010000040">
    <property type="protein sequence ID" value="NEC91221.1"/>
    <property type="molecule type" value="Genomic_DNA"/>
</dbReference>
<reference evidence="2" key="1">
    <citation type="submission" date="2020-01" db="EMBL/GenBank/DDBJ databases">
        <title>Insect and environment-associated Actinomycetes.</title>
        <authorList>
            <person name="Currrie C."/>
            <person name="Chevrette M."/>
            <person name="Carlson C."/>
            <person name="Stubbendieck R."/>
            <person name="Wendt-Pienkowski E."/>
        </authorList>
    </citation>
    <scope>NUCLEOTIDE SEQUENCE</scope>
    <source>
        <strain evidence="2">SID12501</strain>
    </source>
</reference>
<comment type="caution">
    <text evidence="2">The sequence shown here is derived from an EMBL/GenBank/DDBJ whole genome shotgun (WGS) entry which is preliminary data.</text>
</comment>
<dbReference type="AlphaFoldDB" id="A0A6B3C337"/>
<sequence>MPIVPPSPTTAAGRPESVNGDWLIRGRDGRLSAYDAVGDGIVCRAESRPGGPWLPPRRIGGDQRVHPTLGVGQGADEYAHLATWRPTVKGEAGLVHTTHFRPSLAALDWTPLGHPNQKGDRTGVPAVAVDAEGRAHVFVRNAVGGVSMRGQKERGGWGPWRDLKGEDVEEQLTAVTRASGRVELYGNSPHGILRWTQGGPGWIPELDESPLKATARQGSLRALVTSDDHVTLFYTDEADTVCAWRPGSEPVELLPGAGPGPVSVIRCTLDEVDCTLLAQRSASGRVAFAAYPTEQESAGAWWTESGPQLPLDARVSLTEDANGRVVAATVVPGGGELRAARRKREAGLALEAWETV</sequence>